<dbReference type="Proteomes" id="UP000054526">
    <property type="component" value="Unassembled WGS sequence"/>
</dbReference>
<evidence type="ECO:0000313" key="8">
    <source>
        <dbReference type="Proteomes" id="UP000054526"/>
    </source>
</evidence>
<feature type="transmembrane region" description="Helical" evidence="6">
    <location>
        <begin position="40"/>
        <end position="68"/>
    </location>
</feature>
<feature type="transmembrane region" description="Helical" evidence="6">
    <location>
        <begin position="74"/>
        <end position="92"/>
    </location>
</feature>
<evidence type="ECO:0000256" key="5">
    <source>
        <dbReference type="ARBA" id="ARBA00023136"/>
    </source>
</evidence>
<feature type="transmembrane region" description="Helical" evidence="6">
    <location>
        <begin position="113"/>
        <end position="136"/>
    </location>
</feature>
<organism evidence="7 8">
    <name type="scientific">Cohnella kolymensis</name>
    <dbReference type="NCBI Taxonomy" id="1590652"/>
    <lineage>
        <taxon>Bacteria</taxon>
        <taxon>Bacillati</taxon>
        <taxon>Bacillota</taxon>
        <taxon>Bacilli</taxon>
        <taxon>Bacillales</taxon>
        <taxon>Paenibacillaceae</taxon>
        <taxon>Cohnella</taxon>
    </lineage>
</organism>
<accession>A0ABR4ZZY8</accession>
<dbReference type="RefSeq" id="WP_041067416.1">
    <property type="nucleotide sequence ID" value="NZ_JXAL01000033.1"/>
</dbReference>
<keyword evidence="5 6" id="KW-0472">Membrane</keyword>
<feature type="transmembrane region" description="Helical" evidence="6">
    <location>
        <begin position="191"/>
        <end position="209"/>
    </location>
</feature>
<keyword evidence="8" id="KW-1185">Reference proteome</keyword>
<proteinExistence type="predicted"/>
<evidence type="ECO:0000256" key="1">
    <source>
        <dbReference type="ARBA" id="ARBA00004651"/>
    </source>
</evidence>
<feature type="transmembrane region" description="Helical" evidence="6">
    <location>
        <begin position="6"/>
        <end position="28"/>
    </location>
</feature>
<reference evidence="7 8" key="1">
    <citation type="submission" date="2014-12" db="EMBL/GenBank/DDBJ databases">
        <title>Draft genome sequence of Cohnella kolymensis strain B-2846.</title>
        <authorList>
            <person name="Karlyshev A.V."/>
            <person name="Kudryashova E.B."/>
        </authorList>
    </citation>
    <scope>NUCLEOTIDE SEQUENCE [LARGE SCALE GENOMIC DNA]</scope>
    <source>
        <strain evidence="7 8">VKM B-2846</strain>
    </source>
</reference>
<evidence type="ECO:0000256" key="3">
    <source>
        <dbReference type="ARBA" id="ARBA00022692"/>
    </source>
</evidence>
<comment type="caution">
    <text evidence="7">The sequence shown here is derived from an EMBL/GenBank/DDBJ whole genome shotgun (WGS) entry which is preliminary data.</text>
</comment>
<feature type="transmembrane region" description="Helical" evidence="6">
    <location>
        <begin position="148"/>
        <end position="171"/>
    </location>
</feature>
<dbReference type="PANTHER" id="PTHR30086">
    <property type="entry name" value="ARGININE EXPORTER PROTEIN ARGO"/>
    <property type="match status" value="1"/>
</dbReference>
<evidence type="ECO:0000256" key="4">
    <source>
        <dbReference type="ARBA" id="ARBA00022989"/>
    </source>
</evidence>
<evidence type="ECO:0000313" key="7">
    <source>
        <dbReference type="EMBL" id="KIL34382.1"/>
    </source>
</evidence>
<keyword evidence="2" id="KW-1003">Cell membrane</keyword>
<evidence type="ECO:0000256" key="6">
    <source>
        <dbReference type="SAM" id="Phobius"/>
    </source>
</evidence>
<protein>
    <submittedName>
        <fullName evidence="7">RhtB family transporter</fullName>
    </submittedName>
</protein>
<keyword evidence="4 6" id="KW-1133">Transmembrane helix</keyword>
<dbReference type="PIRSF" id="PIRSF006324">
    <property type="entry name" value="LeuE"/>
    <property type="match status" value="1"/>
</dbReference>
<dbReference type="InterPro" id="IPR001123">
    <property type="entry name" value="LeuE-type"/>
</dbReference>
<dbReference type="PANTHER" id="PTHR30086:SF20">
    <property type="entry name" value="ARGININE EXPORTER PROTEIN ARGO-RELATED"/>
    <property type="match status" value="1"/>
</dbReference>
<gene>
    <name evidence="7" type="ORF">SD71_20370</name>
</gene>
<evidence type="ECO:0000256" key="2">
    <source>
        <dbReference type="ARBA" id="ARBA00022475"/>
    </source>
</evidence>
<sequence length="212" mass="22709">MEFPHIWLFLAAVVVLVVTPGPAVLYIIARSIDQGRTAGLLSVMGIAVGGFVHVIAAAVGISAFLMASSLAFNIVKYLGAVYLLYLGCKKLFFSPAATPAEMPKFEAKKLKKVFFEAVIVAIFNPKTALFFLAFLPQFISPSAGSTPLQFLTLGCIFLVIAFISDGTYAILASSLRKWVTGSPLKSKIQDWFTGGAYIAMSMVAAFTHGGQK</sequence>
<dbReference type="EMBL" id="JXAL01000033">
    <property type="protein sequence ID" value="KIL34382.1"/>
    <property type="molecule type" value="Genomic_DNA"/>
</dbReference>
<name>A0ABR4ZZY8_9BACL</name>
<keyword evidence="3 6" id="KW-0812">Transmembrane</keyword>
<dbReference type="Pfam" id="PF01810">
    <property type="entry name" value="LysE"/>
    <property type="match status" value="1"/>
</dbReference>
<comment type="subcellular location">
    <subcellularLocation>
        <location evidence="1">Cell membrane</location>
        <topology evidence="1">Multi-pass membrane protein</topology>
    </subcellularLocation>
</comment>